<evidence type="ECO:0000313" key="1">
    <source>
        <dbReference type="EMBL" id="AIC16754.1"/>
    </source>
</evidence>
<accession>A0A060HJM4</accession>
<dbReference type="KEGG" id="nvn:NVIE_2544"/>
<evidence type="ECO:0000313" key="2">
    <source>
        <dbReference type="Proteomes" id="UP000027093"/>
    </source>
</evidence>
<keyword evidence="2" id="KW-1185">Reference proteome</keyword>
<proteinExistence type="predicted"/>
<organism evidence="1 2">
    <name type="scientific">Nitrososphaera viennensis EN76</name>
    <dbReference type="NCBI Taxonomy" id="926571"/>
    <lineage>
        <taxon>Archaea</taxon>
        <taxon>Nitrososphaerota</taxon>
        <taxon>Nitrososphaeria</taxon>
        <taxon>Nitrososphaerales</taxon>
        <taxon>Nitrososphaeraceae</taxon>
        <taxon>Nitrososphaera</taxon>
    </lineage>
</organism>
<dbReference type="AlphaFoldDB" id="A0A060HJM4"/>
<dbReference type="EMBL" id="CP007536">
    <property type="protein sequence ID" value="AIC16754.1"/>
    <property type="molecule type" value="Genomic_DNA"/>
</dbReference>
<sequence length="24" mass="3089">MFYSYDIHIQCKLHNFVSYIFYKK</sequence>
<name>A0A060HJM4_9ARCH</name>
<dbReference type="HOGENOM" id="CLU_3420745_0_0_2"/>
<reference evidence="1 2" key="1">
    <citation type="journal article" date="2014" name="Int. J. Syst. Evol. Microbiol.">
        <title>Nitrososphaera viennensis gen. nov., sp. nov., an aerobic and mesophilic, ammonia-oxidizing archaeon from soil and a member of the archaeal phylum Thaumarchaeota.</title>
        <authorList>
            <person name="Stieglmeier M."/>
            <person name="Klingl A."/>
            <person name="Alves R.J."/>
            <person name="Rittmann S.K."/>
            <person name="Melcher M."/>
            <person name="Leisch N."/>
            <person name="Schleper C."/>
        </authorList>
    </citation>
    <scope>NUCLEOTIDE SEQUENCE [LARGE SCALE GENOMIC DNA]</scope>
    <source>
        <strain evidence="1">EN76</strain>
    </source>
</reference>
<gene>
    <name evidence="1" type="ORF">NVIE_2544</name>
</gene>
<protein>
    <submittedName>
        <fullName evidence="1">Uncharacterized protein</fullName>
    </submittedName>
</protein>
<dbReference type="Proteomes" id="UP000027093">
    <property type="component" value="Chromosome"/>
</dbReference>